<feature type="domain" description="Threonine synthase N-terminal" evidence="14">
    <location>
        <begin position="2"/>
        <end position="80"/>
    </location>
</feature>
<dbReference type="InterPro" id="IPR051166">
    <property type="entry name" value="Threonine_Synthase"/>
</dbReference>
<evidence type="ECO:0000256" key="12">
    <source>
        <dbReference type="PIRSR" id="PIRSR604450-51"/>
    </source>
</evidence>
<evidence type="ECO:0000256" key="5">
    <source>
        <dbReference type="ARBA" id="ARBA00018679"/>
    </source>
</evidence>
<dbReference type="GO" id="GO:0030170">
    <property type="term" value="F:pyridoxal phosphate binding"/>
    <property type="evidence" value="ECO:0007669"/>
    <property type="project" value="InterPro"/>
</dbReference>
<proteinExistence type="inferred from homology"/>
<keyword evidence="9" id="KW-0456">Lyase</keyword>
<dbReference type="SUPFAM" id="SSF53686">
    <property type="entry name" value="Tryptophan synthase beta subunit-like PLP-dependent enzymes"/>
    <property type="match status" value="1"/>
</dbReference>
<dbReference type="NCBIfam" id="TIGR00260">
    <property type="entry name" value="thrC"/>
    <property type="match status" value="1"/>
</dbReference>
<dbReference type="PROSITE" id="PS00165">
    <property type="entry name" value="DEHYDRATASE_SER_THR"/>
    <property type="match status" value="1"/>
</dbReference>
<dbReference type="InterPro" id="IPR004450">
    <property type="entry name" value="Thr_synthase-like"/>
</dbReference>
<dbReference type="Proteomes" id="UP000053690">
    <property type="component" value="Unassembled WGS sequence"/>
</dbReference>
<evidence type="ECO:0000256" key="3">
    <source>
        <dbReference type="ARBA" id="ARBA00005517"/>
    </source>
</evidence>
<evidence type="ECO:0000256" key="8">
    <source>
        <dbReference type="ARBA" id="ARBA00022898"/>
    </source>
</evidence>
<dbReference type="Gene3D" id="3.90.1380.10">
    <property type="entry name" value="Threonine synthase, N-terminal domain"/>
    <property type="match status" value="1"/>
</dbReference>
<evidence type="ECO:0000256" key="2">
    <source>
        <dbReference type="ARBA" id="ARBA00004979"/>
    </source>
</evidence>
<accession>A0A0X3TSB4</accession>
<evidence type="ECO:0000259" key="14">
    <source>
        <dbReference type="Pfam" id="PF14821"/>
    </source>
</evidence>
<sequence>MKYISTRGQAPELTFEEAMLTGLARDGGLYLPAEIPVMSQNDIAAMAGLPYEEVAFRVMWPYVSGSFGEDEFKAIIARAYEGFGHDARAPLKQLNENHFLLELFHGPTLAFKDFAMQLIGQLFQVALKRRGERVTIVGATSGDTGSAAIEAFRGLDAVDVFILFPHGRVSEVQRRQMTTPADSNVHALAVDGDFDDCQAAVKDMFNDFDFRDGVKLAGVNSINFARVLAQVVYYFSSAVALGAPHRKVSFTVPTGNFGDIFAGYIAKRMGLPIDRLVVATNQNDILHRCLSGQGYFKGNTIPSISPSMDIQVSSNFERALYYAYGEDGRAVAQLMDELKTGGFTVSQGAMEALRENFDSGRVSEDETLETIKHTLAHSVELVCPHTAVGIKVAEDQRATDTPMITLATAHPAKFPAAVEKASGVHPPLPSRMSDLYERPERVTRIANDLGTIEDHIKGHIAE</sequence>
<comment type="catalytic activity">
    <reaction evidence="10">
        <text>O-phospho-L-homoserine + H2O = L-threonine + phosphate</text>
        <dbReference type="Rhea" id="RHEA:10840"/>
        <dbReference type="ChEBI" id="CHEBI:15377"/>
        <dbReference type="ChEBI" id="CHEBI:43474"/>
        <dbReference type="ChEBI" id="CHEBI:57590"/>
        <dbReference type="ChEBI" id="CHEBI:57926"/>
        <dbReference type="EC" id="4.2.3.1"/>
    </reaction>
</comment>
<dbReference type="InterPro" id="IPR001926">
    <property type="entry name" value="TrpB-like_PALP"/>
</dbReference>
<comment type="caution">
    <text evidence="15">The sequence shown here is derived from an EMBL/GenBank/DDBJ whole genome shotgun (WGS) entry which is preliminary data.</text>
</comment>
<dbReference type="Pfam" id="PF00291">
    <property type="entry name" value="PALP"/>
    <property type="match status" value="1"/>
</dbReference>
<evidence type="ECO:0000313" key="16">
    <source>
        <dbReference type="Proteomes" id="UP000053690"/>
    </source>
</evidence>
<evidence type="ECO:0000256" key="1">
    <source>
        <dbReference type="ARBA" id="ARBA00001933"/>
    </source>
</evidence>
<dbReference type="InterPro" id="IPR036052">
    <property type="entry name" value="TrpB-like_PALP_sf"/>
</dbReference>
<evidence type="ECO:0000256" key="9">
    <source>
        <dbReference type="ARBA" id="ARBA00023239"/>
    </source>
</evidence>
<dbReference type="OrthoDB" id="9763107at2"/>
<evidence type="ECO:0000256" key="6">
    <source>
        <dbReference type="ARBA" id="ARBA00022605"/>
    </source>
</evidence>
<evidence type="ECO:0000259" key="13">
    <source>
        <dbReference type="Pfam" id="PF00291"/>
    </source>
</evidence>
<dbReference type="Pfam" id="PF24857">
    <property type="entry name" value="THR4_C"/>
    <property type="match status" value="1"/>
</dbReference>
<keyword evidence="6" id="KW-0028">Amino-acid biosynthesis</keyword>
<feature type="domain" description="Tryptophan synthase beta chain-like PALP" evidence="13">
    <location>
        <begin position="92"/>
        <end position="331"/>
    </location>
</feature>
<keyword evidence="8 12" id="KW-0663">Pyridoxal phosphate</keyword>
<dbReference type="InterPro" id="IPR037158">
    <property type="entry name" value="Thr_synth_N_sf"/>
</dbReference>
<protein>
    <recommendedName>
        <fullName evidence="5 11">Threonine synthase</fullName>
        <ecNumber evidence="4 11">4.2.3.1</ecNumber>
    </recommendedName>
</protein>
<dbReference type="Pfam" id="PF14821">
    <property type="entry name" value="Thr_synth_N"/>
    <property type="match status" value="1"/>
</dbReference>
<dbReference type="GO" id="GO:0009088">
    <property type="term" value="P:threonine biosynthetic process"/>
    <property type="evidence" value="ECO:0007669"/>
    <property type="project" value="UniProtKB-UniRule"/>
</dbReference>
<evidence type="ECO:0000313" key="15">
    <source>
        <dbReference type="EMBL" id="KUJ78589.1"/>
    </source>
</evidence>
<reference evidence="16" key="1">
    <citation type="submission" date="2015-12" db="EMBL/GenBank/DDBJ databases">
        <authorList>
            <person name="Zhang G."/>
            <person name="Stingl U."/>
        </authorList>
    </citation>
    <scope>NUCLEOTIDE SEQUENCE [LARGE SCALE GENOMIC DNA]</scope>
    <source>
        <strain evidence="16">ZGT108</strain>
    </source>
</reference>
<dbReference type="EMBL" id="LQBP01000006">
    <property type="protein sequence ID" value="KUJ78589.1"/>
    <property type="molecule type" value="Genomic_DNA"/>
</dbReference>
<feature type="modified residue" description="N6-(pyridoxal phosphate)lysine" evidence="12">
    <location>
        <position position="112"/>
    </location>
</feature>
<dbReference type="GO" id="GO:0004795">
    <property type="term" value="F:threonine synthase activity"/>
    <property type="evidence" value="ECO:0007669"/>
    <property type="project" value="UniProtKB-UniRule"/>
</dbReference>
<comment type="cofactor">
    <cofactor evidence="1 12">
        <name>pyridoxal 5'-phosphate</name>
        <dbReference type="ChEBI" id="CHEBI:597326"/>
    </cofactor>
</comment>
<dbReference type="Gene3D" id="3.40.50.1100">
    <property type="match status" value="2"/>
</dbReference>
<dbReference type="PANTHER" id="PTHR42690:SF1">
    <property type="entry name" value="THREONINE SYNTHASE-LIKE 2"/>
    <property type="match status" value="1"/>
</dbReference>
<evidence type="ECO:0000256" key="10">
    <source>
        <dbReference type="ARBA" id="ARBA00049144"/>
    </source>
</evidence>
<dbReference type="AlphaFoldDB" id="A0A0X3TSB4"/>
<evidence type="ECO:0000256" key="11">
    <source>
        <dbReference type="NCBIfam" id="TIGR00260"/>
    </source>
</evidence>
<evidence type="ECO:0000256" key="4">
    <source>
        <dbReference type="ARBA" id="ARBA00013028"/>
    </source>
</evidence>
<keyword evidence="7" id="KW-0791">Threonine biosynthesis</keyword>
<keyword evidence="16" id="KW-1185">Reference proteome</keyword>
<gene>
    <name evidence="15" type="ORF">AVO44_12825</name>
</gene>
<dbReference type="STRING" id="1685378.AVO44_12825"/>
<organism evidence="15 16">
    <name type="scientific">Ruegeria profundi</name>
    <dbReference type="NCBI Taxonomy" id="1685378"/>
    <lineage>
        <taxon>Bacteria</taxon>
        <taxon>Pseudomonadati</taxon>
        <taxon>Pseudomonadota</taxon>
        <taxon>Alphaproteobacteria</taxon>
        <taxon>Rhodobacterales</taxon>
        <taxon>Roseobacteraceae</taxon>
        <taxon>Ruegeria</taxon>
    </lineage>
</organism>
<evidence type="ECO:0000256" key="7">
    <source>
        <dbReference type="ARBA" id="ARBA00022697"/>
    </source>
</evidence>
<dbReference type="InterPro" id="IPR000634">
    <property type="entry name" value="Ser/Thr_deHydtase_PyrdxlP-BS"/>
</dbReference>
<dbReference type="CDD" id="cd01560">
    <property type="entry name" value="Thr-synth_2"/>
    <property type="match status" value="1"/>
</dbReference>
<dbReference type="InterPro" id="IPR029144">
    <property type="entry name" value="Thr_synth_N"/>
</dbReference>
<comment type="similarity">
    <text evidence="3">Belongs to the threonine synthase family.</text>
</comment>
<dbReference type="RefSeq" id="WP_068337590.1">
    <property type="nucleotide sequence ID" value="NZ_LQBP01000006.1"/>
</dbReference>
<dbReference type="EC" id="4.2.3.1" evidence="4 11"/>
<dbReference type="PANTHER" id="PTHR42690">
    <property type="entry name" value="THREONINE SYNTHASE FAMILY MEMBER"/>
    <property type="match status" value="1"/>
</dbReference>
<dbReference type="UniPathway" id="UPA00050">
    <property type="reaction ID" value="UER00065"/>
</dbReference>
<comment type="pathway">
    <text evidence="2">Amino-acid biosynthesis; L-threonine biosynthesis; L-threonine from L-aspartate: step 5/5.</text>
</comment>
<name>A0A0X3TSB4_9RHOB</name>